<gene>
    <name evidence="1" type="ORF">HLUCCX10_04685</name>
</gene>
<dbReference type="PATRIC" id="fig|1305737.6.peg.1589"/>
<dbReference type="EMBL" id="LJXT01000019">
    <property type="protein sequence ID" value="KPQ18855.1"/>
    <property type="molecule type" value="Genomic_DNA"/>
</dbReference>
<sequence>MEKIPLKKEYSIGEVTIACDYYCEKENSTDRNQDAEQSVNVTPIGLLMVHGILRMQFLDRSTKMIQNVPAFCPFGHSYNKPFYDGPQKKIAFKG</sequence>
<comment type="caution">
    <text evidence="1">The sequence shown here is derived from an EMBL/GenBank/DDBJ whole genome shotgun (WGS) entry which is preliminary data.</text>
</comment>
<proteinExistence type="predicted"/>
<protein>
    <submittedName>
        <fullName evidence="1">Uncharacterized protein</fullName>
    </submittedName>
</protein>
<accession>A0A0P7XPM7</accession>
<name>A0A0P7XPM7_9BACT</name>
<dbReference type="OrthoDB" id="9795032at2"/>
<dbReference type="AlphaFoldDB" id="A0A0P7XPM7"/>
<reference evidence="1 2" key="1">
    <citation type="submission" date="2015-09" db="EMBL/GenBank/DDBJ databases">
        <title>Identification and resolution of microdiversity through metagenomic sequencing of parallel consortia.</title>
        <authorList>
            <person name="Nelson W.C."/>
            <person name="Romine M.F."/>
            <person name="Lindemann S.R."/>
        </authorList>
    </citation>
    <scope>NUCLEOTIDE SEQUENCE [LARGE SCALE GENOMIC DNA]</scope>
    <source>
        <strain evidence="1">HL-49</strain>
    </source>
</reference>
<dbReference type="STRING" id="1305737.GCA_000526355_01145"/>
<evidence type="ECO:0000313" key="1">
    <source>
        <dbReference type="EMBL" id="KPQ18855.1"/>
    </source>
</evidence>
<dbReference type="Proteomes" id="UP000050421">
    <property type="component" value="Unassembled WGS sequence"/>
</dbReference>
<evidence type="ECO:0000313" key="2">
    <source>
        <dbReference type="Proteomes" id="UP000050421"/>
    </source>
</evidence>
<organism evidence="1 2">
    <name type="scientific">Algoriphagus marincola HL-49</name>
    <dbReference type="NCBI Taxonomy" id="1305737"/>
    <lineage>
        <taxon>Bacteria</taxon>
        <taxon>Pseudomonadati</taxon>
        <taxon>Bacteroidota</taxon>
        <taxon>Cytophagia</taxon>
        <taxon>Cytophagales</taxon>
        <taxon>Cyclobacteriaceae</taxon>
        <taxon>Algoriphagus</taxon>
    </lineage>
</organism>